<accession>A0A484HG00</accession>
<dbReference type="SMART" id="SM00448">
    <property type="entry name" value="REC"/>
    <property type="match status" value="1"/>
</dbReference>
<feature type="modified residue" description="4-aspartylphosphate" evidence="1">
    <location>
        <position position="59"/>
    </location>
</feature>
<sequence length="141" mass="15750">MGEKSECAVLFVDDQMETLMAYRLYFQRKFIFLTAGDYEEALKILKKKRDVEIGVLLSDLQLSKKPRDASGLDLLKECARTRPEVVRLLITGHIESGVCVDAVNSGAVDRMIAKPCVLEELEKVLSRAVDDFLQGKKDGGV</sequence>
<dbReference type="GO" id="GO:0000160">
    <property type="term" value="P:phosphorelay signal transduction system"/>
    <property type="evidence" value="ECO:0007669"/>
    <property type="project" value="InterPro"/>
</dbReference>
<keyword evidence="1" id="KW-0597">Phosphoprotein</keyword>
<dbReference type="PROSITE" id="PS50110">
    <property type="entry name" value="RESPONSE_REGULATORY"/>
    <property type="match status" value="1"/>
</dbReference>
<evidence type="ECO:0000256" key="1">
    <source>
        <dbReference type="PROSITE-ProRule" id="PRU00169"/>
    </source>
</evidence>
<name>A0A484HG00_9BACT</name>
<dbReference type="Gene3D" id="3.40.50.2300">
    <property type="match status" value="1"/>
</dbReference>
<evidence type="ECO:0000259" key="2">
    <source>
        <dbReference type="PROSITE" id="PS50110"/>
    </source>
</evidence>
<reference evidence="3" key="1">
    <citation type="submission" date="2019-01" db="EMBL/GenBank/DDBJ databases">
        <authorList>
            <consortium name="Genoscope - CEA"/>
            <person name="William W."/>
        </authorList>
    </citation>
    <scope>NUCLEOTIDE SEQUENCE</scope>
    <source>
        <strain evidence="3">CR-1</strain>
    </source>
</reference>
<dbReference type="SUPFAM" id="SSF52172">
    <property type="entry name" value="CheY-like"/>
    <property type="match status" value="1"/>
</dbReference>
<feature type="domain" description="Response regulatory" evidence="2">
    <location>
        <begin position="8"/>
        <end position="129"/>
    </location>
</feature>
<proteinExistence type="predicted"/>
<dbReference type="EMBL" id="CAACVI010000023">
    <property type="protein sequence ID" value="VEN74189.1"/>
    <property type="molecule type" value="Genomic_DNA"/>
</dbReference>
<protein>
    <recommendedName>
        <fullName evidence="2">Response regulatory domain-containing protein</fullName>
    </recommendedName>
</protein>
<dbReference type="InterPro" id="IPR011006">
    <property type="entry name" value="CheY-like_superfamily"/>
</dbReference>
<gene>
    <name evidence="3" type="ORF">EPICR_30122</name>
</gene>
<organism evidence="3">
    <name type="scientific">uncultured Desulfobacteraceae bacterium</name>
    <dbReference type="NCBI Taxonomy" id="218296"/>
    <lineage>
        <taxon>Bacteria</taxon>
        <taxon>Pseudomonadati</taxon>
        <taxon>Thermodesulfobacteriota</taxon>
        <taxon>Desulfobacteria</taxon>
        <taxon>Desulfobacterales</taxon>
        <taxon>Desulfobacteraceae</taxon>
        <taxon>environmental samples</taxon>
    </lineage>
</organism>
<dbReference type="AlphaFoldDB" id="A0A484HG00"/>
<dbReference type="Pfam" id="PF00072">
    <property type="entry name" value="Response_reg"/>
    <property type="match status" value="1"/>
</dbReference>
<dbReference type="InterPro" id="IPR001789">
    <property type="entry name" value="Sig_transdc_resp-reg_receiver"/>
</dbReference>
<evidence type="ECO:0000313" key="3">
    <source>
        <dbReference type="EMBL" id="VEN74189.1"/>
    </source>
</evidence>